<protein>
    <submittedName>
        <fullName evidence="2">Pimeloyl-ACP methyl ester carboxylesterase</fullName>
    </submittedName>
</protein>
<dbReference type="PANTHER" id="PTHR37017">
    <property type="entry name" value="AB HYDROLASE-1 DOMAIN-CONTAINING PROTEIN-RELATED"/>
    <property type="match status" value="1"/>
</dbReference>
<dbReference type="Proteomes" id="UP000198984">
    <property type="component" value="Unassembled WGS sequence"/>
</dbReference>
<dbReference type="SUPFAM" id="SSF53474">
    <property type="entry name" value="alpha/beta-Hydrolases"/>
    <property type="match status" value="1"/>
</dbReference>
<sequence length="261" mass="29861">MGKCSFEVDKLQLFRPFRVWYFIYLAKLLNLPIMQNEKTYVFIPGGWHGGWAYDPITNKLEQLGKKCISLTLPGLESQPGIQNRIINLDTHIQFVIDKLVTEDITNVILCGHSYAGLVITGVADKIPERIYALVYIDAYIPKDGDSCWSLTTEMYRQRFVAGAGKDGFAVEVPPGADDRRRPHPLATFMQSLRLNGDYERVLNRAFIFLSGWEPSPFVKQYENLKDSKDWHVEVIHCGHNVMRECPDKLVDVLCGLEEKYS</sequence>
<dbReference type="EMBL" id="FOBB01000005">
    <property type="protein sequence ID" value="SEM57702.1"/>
    <property type="molecule type" value="Genomic_DNA"/>
</dbReference>
<dbReference type="AlphaFoldDB" id="A0A1H7ZGL8"/>
<proteinExistence type="predicted"/>
<name>A0A1H7ZGL8_9BACT</name>
<evidence type="ECO:0000313" key="3">
    <source>
        <dbReference type="Proteomes" id="UP000198984"/>
    </source>
</evidence>
<dbReference type="Pfam" id="PF12697">
    <property type="entry name" value="Abhydrolase_6"/>
    <property type="match status" value="1"/>
</dbReference>
<dbReference type="PANTHER" id="PTHR37017:SF11">
    <property type="entry name" value="ESTERASE_LIPASE_THIOESTERASE DOMAIN-CONTAINING PROTEIN"/>
    <property type="match status" value="1"/>
</dbReference>
<dbReference type="Gene3D" id="3.40.50.1820">
    <property type="entry name" value="alpha/beta hydrolase"/>
    <property type="match status" value="1"/>
</dbReference>
<gene>
    <name evidence="2" type="ORF">SAMN04488505_10588</name>
</gene>
<accession>A0A1H7ZGL8</accession>
<dbReference type="InterPro" id="IPR052897">
    <property type="entry name" value="Sec-Metab_Biosynth_Hydrolase"/>
</dbReference>
<dbReference type="STRING" id="573321.SAMN04488505_10588"/>
<dbReference type="InterPro" id="IPR000073">
    <property type="entry name" value="AB_hydrolase_1"/>
</dbReference>
<keyword evidence="3" id="KW-1185">Reference proteome</keyword>
<evidence type="ECO:0000259" key="1">
    <source>
        <dbReference type="Pfam" id="PF12697"/>
    </source>
</evidence>
<evidence type="ECO:0000313" key="2">
    <source>
        <dbReference type="EMBL" id="SEM57702.1"/>
    </source>
</evidence>
<organism evidence="2 3">
    <name type="scientific">Chitinophaga rupis</name>
    <dbReference type="NCBI Taxonomy" id="573321"/>
    <lineage>
        <taxon>Bacteria</taxon>
        <taxon>Pseudomonadati</taxon>
        <taxon>Bacteroidota</taxon>
        <taxon>Chitinophagia</taxon>
        <taxon>Chitinophagales</taxon>
        <taxon>Chitinophagaceae</taxon>
        <taxon>Chitinophaga</taxon>
    </lineage>
</organism>
<feature type="domain" description="AB hydrolase-1" evidence="1">
    <location>
        <begin position="41"/>
        <end position="251"/>
    </location>
</feature>
<dbReference type="InterPro" id="IPR029058">
    <property type="entry name" value="AB_hydrolase_fold"/>
</dbReference>
<reference evidence="2 3" key="1">
    <citation type="submission" date="2016-10" db="EMBL/GenBank/DDBJ databases">
        <authorList>
            <person name="de Groot N.N."/>
        </authorList>
    </citation>
    <scope>NUCLEOTIDE SEQUENCE [LARGE SCALE GENOMIC DNA]</scope>
    <source>
        <strain evidence="2 3">DSM 21039</strain>
    </source>
</reference>